<feature type="region of interest" description="Disordered" evidence="1">
    <location>
        <begin position="1"/>
        <end position="71"/>
    </location>
</feature>
<protein>
    <recommendedName>
        <fullName evidence="4">Scaffolding protein</fullName>
    </recommendedName>
</protein>
<proteinExistence type="predicted"/>
<feature type="compositionally biased region" description="Polar residues" evidence="1">
    <location>
        <begin position="1"/>
        <end position="12"/>
    </location>
</feature>
<evidence type="ECO:0008006" key="4">
    <source>
        <dbReference type="Google" id="ProtNLM"/>
    </source>
</evidence>
<keyword evidence="3" id="KW-1185">Reference proteome</keyword>
<evidence type="ECO:0000256" key="1">
    <source>
        <dbReference type="SAM" id="MobiDB-lite"/>
    </source>
</evidence>
<gene>
    <name evidence="2" type="ORF">NN4_35400</name>
</gene>
<comment type="caution">
    <text evidence="2">The sequence shown here is derived from an EMBL/GenBank/DDBJ whole genome shotgun (WGS) entry which is preliminary data.</text>
</comment>
<organism evidence="2 3">
    <name type="scientific">Nocardia ninae NBRC 108245</name>
    <dbReference type="NCBI Taxonomy" id="1210091"/>
    <lineage>
        <taxon>Bacteria</taxon>
        <taxon>Bacillati</taxon>
        <taxon>Actinomycetota</taxon>
        <taxon>Actinomycetes</taxon>
        <taxon>Mycobacteriales</taxon>
        <taxon>Nocardiaceae</taxon>
        <taxon>Nocardia</taxon>
    </lineage>
</organism>
<feature type="region of interest" description="Disordered" evidence="1">
    <location>
        <begin position="153"/>
        <end position="174"/>
    </location>
</feature>
<dbReference type="RefSeq" id="WP_147132094.1">
    <property type="nucleotide sequence ID" value="NZ_BJXA01000021.1"/>
</dbReference>
<name>A0A511MF20_9NOCA</name>
<feature type="compositionally biased region" description="Low complexity" evidence="1">
    <location>
        <begin position="30"/>
        <end position="42"/>
    </location>
</feature>
<reference evidence="2 3" key="1">
    <citation type="submission" date="2019-07" db="EMBL/GenBank/DDBJ databases">
        <title>Whole genome shotgun sequence of Nocardia ninae NBRC 108245.</title>
        <authorList>
            <person name="Hosoyama A."/>
            <person name="Uohara A."/>
            <person name="Ohji S."/>
            <person name="Ichikawa N."/>
        </authorList>
    </citation>
    <scope>NUCLEOTIDE SEQUENCE [LARGE SCALE GENOMIC DNA]</scope>
    <source>
        <strain evidence="2 3">NBRC 108245</strain>
    </source>
</reference>
<dbReference type="Proteomes" id="UP000321424">
    <property type="component" value="Unassembled WGS sequence"/>
</dbReference>
<sequence length="174" mass="18559">MNTDDTNMTSPADSGPPDATQSDENRSADHAATPADAAGRADQVNDTADMVGSPNAEAAKYRRRLRDTETELTAARERIARYQRAEIERIAAGHLAVPADLFDIGKTDVSALLDNNDDPDQAKVHAAVQELLSTRPGLSKNARVPSVARHANYGQGYSGETARSGSNWSGLLKS</sequence>
<dbReference type="OrthoDB" id="4463542at2"/>
<dbReference type="AlphaFoldDB" id="A0A511MF20"/>
<accession>A0A511MF20</accession>
<evidence type="ECO:0000313" key="3">
    <source>
        <dbReference type="Proteomes" id="UP000321424"/>
    </source>
</evidence>
<feature type="compositionally biased region" description="Polar residues" evidence="1">
    <location>
        <begin position="161"/>
        <end position="174"/>
    </location>
</feature>
<dbReference type="EMBL" id="BJXA01000021">
    <property type="protein sequence ID" value="GEM39021.1"/>
    <property type="molecule type" value="Genomic_DNA"/>
</dbReference>
<evidence type="ECO:0000313" key="2">
    <source>
        <dbReference type="EMBL" id="GEM39021.1"/>
    </source>
</evidence>